<dbReference type="InterPro" id="IPR044880">
    <property type="entry name" value="NCX_ion-bd_dom_sf"/>
</dbReference>
<feature type="transmembrane region" description="Helical" evidence="6">
    <location>
        <begin position="223"/>
        <end position="246"/>
    </location>
</feature>
<feature type="region of interest" description="Disordered" evidence="5">
    <location>
        <begin position="367"/>
        <end position="401"/>
    </location>
</feature>
<evidence type="ECO:0000259" key="7">
    <source>
        <dbReference type="Pfam" id="PF01699"/>
    </source>
</evidence>
<organism evidence="8 9">
    <name type="scientific">Actinospica acidithermotolerans</name>
    <dbReference type="NCBI Taxonomy" id="2828514"/>
    <lineage>
        <taxon>Bacteria</taxon>
        <taxon>Bacillati</taxon>
        <taxon>Actinomycetota</taxon>
        <taxon>Actinomycetes</taxon>
        <taxon>Catenulisporales</taxon>
        <taxon>Actinospicaceae</taxon>
        <taxon>Actinospica</taxon>
    </lineage>
</organism>
<evidence type="ECO:0000256" key="5">
    <source>
        <dbReference type="SAM" id="MobiDB-lite"/>
    </source>
</evidence>
<feature type="transmembrane region" description="Helical" evidence="6">
    <location>
        <begin position="6"/>
        <end position="28"/>
    </location>
</feature>
<dbReference type="InterPro" id="IPR004481">
    <property type="entry name" value="K/Na/Ca-exchanger"/>
</dbReference>
<dbReference type="Proteomes" id="UP000676325">
    <property type="component" value="Unassembled WGS sequence"/>
</dbReference>
<protein>
    <recommendedName>
        <fullName evidence="7">Sodium/calcium exchanger membrane region domain-containing protein</fullName>
    </recommendedName>
</protein>
<comment type="caution">
    <text evidence="8">The sequence shown here is derived from an EMBL/GenBank/DDBJ whole genome shotgun (WGS) entry which is preliminary data.</text>
</comment>
<keyword evidence="9" id="KW-1185">Reference proteome</keyword>
<feature type="transmembrane region" description="Helical" evidence="6">
    <location>
        <begin position="40"/>
        <end position="63"/>
    </location>
</feature>
<dbReference type="EMBL" id="JAGSOH010000125">
    <property type="protein sequence ID" value="MBR7830303.1"/>
    <property type="molecule type" value="Genomic_DNA"/>
</dbReference>
<gene>
    <name evidence="8" type="ORF">KDK95_28635</name>
</gene>
<accession>A0A941EGH1</accession>
<evidence type="ECO:0000256" key="3">
    <source>
        <dbReference type="ARBA" id="ARBA00022989"/>
    </source>
</evidence>
<feature type="transmembrane region" description="Helical" evidence="6">
    <location>
        <begin position="317"/>
        <end position="337"/>
    </location>
</feature>
<dbReference type="AlphaFoldDB" id="A0A941EGH1"/>
<dbReference type="PANTHER" id="PTHR10846">
    <property type="entry name" value="SODIUM/POTASSIUM/CALCIUM EXCHANGER"/>
    <property type="match status" value="1"/>
</dbReference>
<evidence type="ECO:0000256" key="6">
    <source>
        <dbReference type="SAM" id="Phobius"/>
    </source>
</evidence>
<dbReference type="GO" id="GO:0005886">
    <property type="term" value="C:plasma membrane"/>
    <property type="evidence" value="ECO:0007669"/>
    <property type="project" value="TreeGrafter"/>
</dbReference>
<evidence type="ECO:0000256" key="1">
    <source>
        <dbReference type="ARBA" id="ARBA00004141"/>
    </source>
</evidence>
<evidence type="ECO:0000313" key="8">
    <source>
        <dbReference type="EMBL" id="MBR7830303.1"/>
    </source>
</evidence>
<comment type="subcellular location">
    <subcellularLocation>
        <location evidence="1">Membrane</location>
        <topology evidence="1">Multi-pass membrane protein</topology>
    </subcellularLocation>
</comment>
<dbReference type="GO" id="GO:0005262">
    <property type="term" value="F:calcium channel activity"/>
    <property type="evidence" value="ECO:0007669"/>
    <property type="project" value="TreeGrafter"/>
</dbReference>
<dbReference type="InterPro" id="IPR004837">
    <property type="entry name" value="NaCa_Exmemb"/>
</dbReference>
<sequence length="401" mass="40934">MPTGVWIVLFLLGTGLSLGSSWILVSRLERLGERAGMSEALLGMVAALAADAPEITSAVTALAHGQASVGAGVVVGSNVFNLAALLGLGALVAGRIGLHRRVVWLSGTVALWVALVCVLTVLGACSAVAGLVLVAFVLGPYLFVLGSGPERLARLPLPTEWTRWLTAAVHEEEVEVEDAVAAPRGTPRDAVVAAAMLIAVVAASTLMESAGTTLGTRFGVADIITGGLVLAIVTSLPNAVAAVYLASRGRGAAVLSTALNSNALNIAVGLLLPAAITGLGPRTGQGILVAAWYAGLTVVALAFAYRDRGLTRLSGSVIIGGYAMFVAALIASALAGYVTPVTAVLPAALVGVVSLWLLAWPRRTARPESAAERVPQLSVSSSEYPTRYSPLSPDSRSWPPS</sequence>
<feature type="transmembrane region" description="Helical" evidence="6">
    <location>
        <begin position="69"/>
        <end position="93"/>
    </location>
</feature>
<keyword evidence="4 6" id="KW-0472">Membrane</keyword>
<evidence type="ECO:0000256" key="4">
    <source>
        <dbReference type="ARBA" id="ARBA00023136"/>
    </source>
</evidence>
<evidence type="ECO:0000256" key="2">
    <source>
        <dbReference type="ARBA" id="ARBA00022692"/>
    </source>
</evidence>
<dbReference type="GO" id="GO:0006874">
    <property type="term" value="P:intracellular calcium ion homeostasis"/>
    <property type="evidence" value="ECO:0007669"/>
    <property type="project" value="TreeGrafter"/>
</dbReference>
<dbReference type="GO" id="GO:0008273">
    <property type="term" value="F:calcium, potassium:sodium antiporter activity"/>
    <property type="evidence" value="ECO:0007669"/>
    <property type="project" value="TreeGrafter"/>
</dbReference>
<feature type="transmembrane region" description="Helical" evidence="6">
    <location>
        <begin position="190"/>
        <end position="211"/>
    </location>
</feature>
<feature type="transmembrane region" description="Helical" evidence="6">
    <location>
        <begin position="286"/>
        <end position="305"/>
    </location>
</feature>
<feature type="domain" description="Sodium/calcium exchanger membrane region" evidence="7">
    <location>
        <begin position="192"/>
        <end position="330"/>
    </location>
</feature>
<dbReference type="PANTHER" id="PTHR10846:SF8">
    <property type="entry name" value="INNER MEMBRANE PROTEIN YRBG"/>
    <property type="match status" value="1"/>
</dbReference>
<dbReference type="Gene3D" id="1.20.1420.30">
    <property type="entry name" value="NCX, central ion-binding region"/>
    <property type="match status" value="2"/>
</dbReference>
<feature type="domain" description="Sodium/calcium exchanger membrane region" evidence="7">
    <location>
        <begin position="7"/>
        <end position="136"/>
    </location>
</feature>
<feature type="transmembrane region" description="Helical" evidence="6">
    <location>
        <begin position="258"/>
        <end position="280"/>
    </location>
</feature>
<evidence type="ECO:0000313" key="9">
    <source>
        <dbReference type="Proteomes" id="UP000676325"/>
    </source>
</evidence>
<reference evidence="8" key="1">
    <citation type="submission" date="2021-04" db="EMBL/GenBank/DDBJ databases">
        <title>Genome based classification of Actinospica acidithermotolerans sp. nov., an actinobacterium isolated from an Indonesian hot spring.</title>
        <authorList>
            <person name="Kusuma A.B."/>
            <person name="Putra K.E."/>
            <person name="Nafisah S."/>
            <person name="Loh J."/>
            <person name="Nouioui I."/>
            <person name="Goodfellow M."/>
        </authorList>
    </citation>
    <scope>NUCLEOTIDE SEQUENCE</scope>
    <source>
        <strain evidence="8">MGRD01-02</strain>
    </source>
</reference>
<keyword evidence="3 6" id="KW-1133">Transmembrane helix</keyword>
<feature type="transmembrane region" description="Helical" evidence="6">
    <location>
        <begin position="343"/>
        <end position="360"/>
    </location>
</feature>
<proteinExistence type="predicted"/>
<keyword evidence="2 6" id="KW-0812">Transmembrane</keyword>
<feature type="transmembrane region" description="Helical" evidence="6">
    <location>
        <begin position="102"/>
        <end position="122"/>
    </location>
</feature>
<dbReference type="Pfam" id="PF01699">
    <property type="entry name" value="Na_Ca_ex"/>
    <property type="match status" value="2"/>
</dbReference>
<feature type="transmembrane region" description="Helical" evidence="6">
    <location>
        <begin position="128"/>
        <end position="146"/>
    </location>
</feature>
<name>A0A941EGH1_9ACTN</name>